<dbReference type="EMBL" id="MN740245">
    <property type="protein sequence ID" value="QHT95711.1"/>
    <property type="molecule type" value="Genomic_DNA"/>
</dbReference>
<reference evidence="1" key="1">
    <citation type="journal article" date="2020" name="Nature">
        <title>Giant virus diversity and host interactions through global metagenomics.</title>
        <authorList>
            <person name="Schulz F."/>
            <person name="Roux S."/>
            <person name="Paez-Espino D."/>
            <person name="Jungbluth S."/>
            <person name="Walsh D.A."/>
            <person name="Denef V.J."/>
            <person name="McMahon K.D."/>
            <person name="Konstantinidis K.T."/>
            <person name="Eloe-Fadrosh E.A."/>
            <person name="Kyrpides N.C."/>
            <person name="Woyke T."/>
        </authorList>
    </citation>
    <scope>NUCLEOTIDE SEQUENCE</scope>
    <source>
        <strain evidence="1">GVMAG-M-3300024301-20</strain>
    </source>
</reference>
<dbReference type="Gene3D" id="3.40.50.300">
    <property type="entry name" value="P-loop containing nucleotide triphosphate hydrolases"/>
    <property type="match status" value="1"/>
</dbReference>
<dbReference type="GO" id="GO:0008146">
    <property type="term" value="F:sulfotransferase activity"/>
    <property type="evidence" value="ECO:0007669"/>
    <property type="project" value="InterPro"/>
</dbReference>
<evidence type="ECO:0008006" key="2">
    <source>
        <dbReference type="Google" id="ProtNLM"/>
    </source>
</evidence>
<name>A0A6C0IR68_9ZZZZ</name>
<dbReference type="Pfam" id="PF03567">
    <property type="entry name" value="Sulfotransfer_2"/>
    <property type="match status" value="1"/>
</dbReference>
<evidence type="ECO:0000313" key="1">
    <source>
        <dbReference type="EMBL" id="QHT95711.1"/>
    </source>
</evidence>
<dbReference type="InterPro" id="IPR027417">
    <property type="entry name" value="P-loop_NTPase"/>
</dbReference>
<sequence length="255" mass="29770">MIYINHAKKAIFIHIPKTGGSYIGPTLVKYYGFVSYLDLINRKRPDHNEFIRNCNILKNIYNTNTIYNKKPVSTGISLYDNSFFNKEVGIYVYCSTSQYFNEKMCMDDEKWDSYTKFCFIRHPYDRAVSGFNHINTIFKLHPSISTFDTYMTLQNSQNVSNIEYGHIFMEQTKHIEDINSTCAVDIIGKFEDLENDLKAILKQLGFDIIHRPEKKNVSNKLGSNTLSITIGSIKEMNNYLFMNDFANFHYKKVDL</sequence>
<organism evidence="1">
    <name type="scientific">viral metagenome</name>
    <dbReference type="NCBI Taxonomy" id="1070528"/>
    <lineage>
        <taxon>unclassified sequences</taxon>
        <taxon>metagenomes</taxon>
        <taxon>organismal metagenomes</taxon>
    </lineage>
</organism>
<dbReference type="GO" id="GO:0016020">
    <property type="term" value="C:membrane"/>
    <property type="evidence" value="ECO:0007669"/>
    <property type="project" value="InterPro"/>
</dbReference>
<protein>
    <recommendedName>
        <fullName evidence="2">Sulfotransferase domain-containing protein</fullName>
    </recommendedName>
</protein>
<accession>A0A6C0IR68</accession>
<proteinExistence type="predicted"/>
<dbReference type="AlphaFoldDB" id="A0A6C0IR68"/>
<dbReference type="SUPFAM" id="SSF52540">
    <property type="entry name" value="P-loop containing nucleoside triphosphate hydrolases"/>
    <property type="match status" value="1"/>
</dbReference>
<dbReference type="InterPro" id="IPR005331">
    <property type="entry name" value="Sulfotransferase"/>
</dbReference>